<dbReference type="Proteomes" id="UP000191672">
    <property type="component" value="Unassembled WGS sequence"/>
</dbReference>
<name>A0A1V6QBS3_9EURO</name>
<dbReference type="AlphaFoldDB" id="A0A1V6QBS3"/>
<accession>A0A1V6QBS3</accession>
<feature type="signal peptide" evidence="1">
    <location>
        <begin position="1"/>
        <end position="17"/>
    </location>
</feature>
<sequence length="118" mass="12133">MKASIISIISLAVAVAALPPSETLYKKGGPMSISKAGDQCQEGKVSCCAPEDQIEDKSLLSLLNGFNLLGFDAVCSPIEVLGHINLSLLGSIDDAKGNVDCKHTLACCTGASCHALGE</sequence>
<evidence type="ECO:0000256" key="1">
    <source>
        <dbReference type="SAM" id="SignalP"/>
    </source>
</evidence>
<evidence type="ECO:0000313" key="3">
    <source>
        <dbReference type="Proteomes" id="UP000191672"/>
    </source>
</evidence>
<reference evidence="3" key="1">
    <citation type="journal article" date="2017" name="Nat. Microbiol.">
        <title>Global analysis of biosynthetic gene clusters reveals vast potential of secondary metabolite production in Penicillium species.</title>
        <authorList>
            <person name="Nielsen J.C."/>
            <person name="Grijseels S."/>
            <person name="Prigent S."/>
            <person name="Ji B."/>
            <person name="Dainat J."/>
            <person name="Nielsen K.F."/>
            <person name="Frisvad J.C."/>
            <person name="Workman M."/>
            <person name="Nielsen J."/>
        </authorList>
    </citation>
    <scope>NUCLEOTIDE SEQUENCE [LARGE SCALE GENOMIC DNA]</scope>
    <source>
        <strain evidence="3">IBT 31811</strain>
    </source>
</reference>
<comment type="caution">
    <text evidence="2">The sequence shown here is derived from an EMBL/GenBank/DDBJ whole genome shotgun (WGS) entry which is preliminary data.</text>
</comment>
<feature type="chain" id="PRO_5012596327" description="Hydrophobin" evidence="1">
    <location>
        <begin position="18"/>
        <end position="118"/>
    </location>
</feature>
<evidence type="ECO:0008006" key="4">
    <source>
        <dbReference type="Google" id="ProtNLM"/>
    </source>
</evidence>
<gene>
    <name evidence="2" type="ORF">PENANT_c008G01443</name>
</gene>
<dbReference type="OrthoDB" id="4365406at2759"/>
<keyword evidence="1" id="KW-0732">Signal</keyword>
<proteinExistence type="predicted"/>
<organism evidence="2 3">
    <name type="scientific">Penicillium antarcticum</name>
    <dbReference type="NCBI Taxonomy" id="416450"/>
    <lineage>
        <taxon>Eukaryota</taxon>
        <taxon>Fungi</taxon>
        <taxon>Dikarya</taxon>
        <taxon>Ascomycota</taxon>
        <taxon>Pezizomycotina</taxon>
        <taxon>Eurotiomycetes</taxon>
        <taxon>Eurotiomycetidae</taxon>
        <taxon>Eurotiales</taxon>
        <taxon>Aspergillaceae</taxon>
        <taxon>Penicillium</taxon>
    </lineage>
</organism>
<dbReference type="STRING" id="416450.A0A1V6QBS3"/>
<protein>
    <recommendedName>
        <fullName evidence="4">Hydrophobin</fullName>
    </recommendedName>
</protein>
<dbReference type="EMBL" id="MDYN01000008">
    <property type="protein sequence ID" value="OQD86306.1"/>
    <property type="molecule type" value="Genomic_DNA"/>
</dbReference>
<keyword evidence="3" id="KW-1185">Reference proteome</keyword>
<evidence type="ECO:0000313" key="2">
    <source>
        <dbReference type="EMBL" id="OQD86306.1"/>
    </source>
</evidence>